<feature type="non-terminal residue" evidence="1">
    <location>
        <position position="217"/>
    </location>
</feature>
<evidence type="ECO:0000313" key="1">
    <source>
        <dbReference type="EMBL" id="CAG8839517.1"/>
    </source>
</evidence>
<comment type="caution">
    <text evidence="1">The sequence shown here is derived from an EMBL/GenBank/DDBJ whole genome shotgun (WGS) entry which is preliminary data.</text>
</comment>
<name>A0ACA9SIJ3_9GLOM</name>
<gene>
    <name evidence="1" type="ORF">RPERSI_LOCUS31081</name>
</gene>
<accession>A0ACA9SIJ3</accession>
<dbReference type="Proteomes" id="UP000789920">
    <property type="component" value="Unassembled WGS sequence"/>
</dbReference>
<reference evidence="1" key="1">
    <citation type="submission" date="2021-06" db="EMBL/GenBank/DDBJ databases">
        <authorList>
            <person name="Kallberg Y."/>
            <person name="Tangrot J."/>
            <person name="Rosling A."/>
        </authorList>
    </citation>
    <scope>NUCLEOTIDE SEQUENCE</scope>
    <source>
        <strain evidence="1">MA461A</strain>
    </source>
</reference>
<organism evidence="1 2">
    <name type="scientific">Racocetra persica</name>
    <dbReference type="NCBI Taxonomy" id="160502"/>
    <lineage>
        <taxon>Eukaryota</taxon>
        <taxon>Fungi</taxon>
        <taxon>Fungi incertae sedis</taxon>
        <taxon>Mucoromycota</taxon>
        <taxon>Glomeromycotina</taxon>
        <taxon>Glomeromycetes</taxon>
        <taxon>Diversisporales</taxon>
        <taxon>Gigasporaceae</taxon>
        <taxon>Racocetra</taxon>
    </lineage>
</organism>
<sequence length="217" mass="24867">FELQMYTVYKDGDPSDERLSYRKLSEPTIFEFTKEKLKFFENIKHEHILRWFVAVSDKSTSSPGFRLLAISCINIKDLESFIDKTQPKKETIDHGLTFVFMITNNSITPIDNKELQVEYGGIVKLFSEKDSRSSQNAEKDKDKQEIGSSSQNAEKDKDNQEISSSSQNAETDKDYQEINISSQNAETDKDNQEICSNSQNDEKDNDGYFLIILTLSG</sequence>
<evidence type="ECO:0000313" key="2">
    <source>
        <dbReference type="Proteomes" id="UP000789920"/>
    </source>
</evidence>
<protein>
    <submittedName>
        <fullName evidence="1">14393_t:CDS:1</fullName>
    </submittedName>
</protein>
<keyword evidence="2" id="KW-1185">Reference proteome</keyword>
<feature type="non-terminal residue" evidence="1">
    <location>
        <position position="1"/>
    </location>
</feature>
<proteinExistence type="predicted"/>
<dbReference type="EMBL" id="CAJVQC010123841">
    <property type="protein sequence ID" value="CAG8839517.1"/>
    <property type="molecule type" value="Genomic_DNA"/>
</dbReference>